<dbReference type="Proteomes" id="UP000464658">
    <property type="component" value="Chromosome"/>
</dbReference>
<sequence>MCRKKKPALGGFRIGHSSPNFAIPMGVQAALDAAGKKLHISPGVAAKEAIK</sequence>
<evidence type="ECO:0008006" key="3">
    <source>
        <dbReference type="Google" id="ProtNLM"/>
    </source>
</evidence>
<reference evidence="1 2" key="1">
    <citation type="submission" date="2019-12" db="EMBL/GenBank/DDBJ databases">
        <title>Full genome sequence of a Bacillus safensis strain isolated from commercially available natto in Indonesia.</title>
        <authorList>
            <person name="Yoshida M."/>
            <person name="Uomi M."/>
            <person name="Waturangi D."/>
            <person name="Ekaputri J.J."/>
            <person name="Setiamarga D.H.E."/>
        </authorList>
    </citation>
    <scope>NUCLEOTIDE SEQUENCE [LARGE SCALE GENOMIC DNA]</scope>
    <source>
        <strain evidence="1 2">IDN1</strain>
    </source>
</reference>
<name>A0A5S9M9S4_BACIA</name>
<evidence type="ECO:0000313" key="1">
    <source>
        <dbReference type="EMBL" id="BBP88709.1"/>
    </source>
</evidence>
<accession>A0A5S9M9S4</accession>
<dbReference type="Gene3D" id="3.50.30.60">
    <property type="entry name" value="LD-carboxypeptidase A C-terminal domain-like"/>
    <property type="match status" value="1"/>
</dbReference>
<organism evidence="1 2">
    <name type="scientific">Bacillus safensis</name>
    <dbReference type="NCBI Taxonomy" id="561879"/>
    <lineage>
        <taxon>Bacteria</taxon>
        <taxon>Bacillati</taxon>
        <taxon>Bacillota</taxon>
        <taxon>Bacilli</taxon>
        <taxon>Bacillales</taxon>
        <taxon>Bacillaceae</taxon>
        <taxon>Bacillus</taxon>
    </lineage>
</organism>
<proteinExistence type="predicted"/>
<dbReference type="SUPFAM" id="SSF141986">
    <property type="entry name" value="LD-carboxypeptidase A C-terminal domain-like"/>
    <property type="match status" value="1"/>
</dbReference>
<gene>
    <name evidence="1" type="ORF">BsIDN1_23270</name>
</gene>
<dbReference type="InterPro" id="IPR027461">
    <property type="entry name" value="Carboxypeptidase_A_C_sf"/>
</dbReference>
<dbReference type="EMBL" id="AP021906">
    <property type="protein sequence ID" value="BBP88709.1"/>
    <property type="molecule type" value="Genomic_DNA"/>
</dbReference>
<evidence type="ECO:0000313" key="2">
    <source>
        <dbReference type="Proteomes" id="UP000464658"/>
    </source>
</evidence>
<protein>
    <recommendedName>
        <fullName evidence="3">LD-carboxypeptidase C-terminal domain-containing protein</fullName>
    </recommendedName>
</protein>
<dbReference type="AlphaFoldDB" id="A0A5S9M9S4"/>